<keyword evidence="3" id="KW-0560">Oxidoreductase</keyword>
<dbReference type="GeneID" id="19298734"/>
<evidence type="ECO:0000313" key="5">
    <source>
        <dbReference type="EMBL" id="EPQ55984.1"/>
    </source>
</evidence>
<protein>
    <submittedName>
        <fullName evidence="5">NAD P-binding protein</fullName>
    </submittedName>
</protein>
<dbReference type="EMBL" id="KB469301">
    <property type="protein sequence ID" value="EPQ55984.1"/>
    <property type="molecule type" value="Genomic_DNA"/>
</dbReference>
<dbReference type="STRING" id="670483.S7RSJ6"/>
<dbReference type="Gene3D" id="3.90.25.10">
    <property type="entry name" value="UDP-galactose 4-epimerase, domain 1"/>
    <property type="match status" value="1"/>
</dbReference>
<keyword evidence="6" id="KW-1185">Reference proteome</keyword>
<dbReference type="CDD" id="cd05259">
    <property type="entry name" value="PCBER_SDR_a"/>
    <property type="match status" value="1"/>
</dbReference>
<dbReference type="OMA" id="GWDYEAN"/>
<dbReference type="InterPro" id="IPR045312">
    <property type="entry name" value="PCBER-like"/>
</dbReference>
<proteinExistence type="inferred from homology"/>
<dbReference type="PANTHER" id="PTHR47706">
    <property type="entry name" value="NMRA-LIKE FAMILY PROTEIN"/>
    <property type="match status" value="1"/>
</dbReference>
<accession>S7RSJ6</accession>
<feature type="domain" description="NmrA-like" evidence="4">
    <location>
        <begin position="10"/>
        <end position="235"/>
    </location>
</feature>
<dbReference type="OrthoDB" id="5283654at2759"/>
<dbReference type="Pfam" id="PF05368">
    <property type="entry name" value="NmrA"/>
    <property type="match status" value="1"/>
</dbReference>
<name>S7RSJ6_GLOTA</name>
<dbReference type="InterPro" id="IPR051609">
    <property type="entry name" value="NmrA/Isoflavone_reductase-like"/>
</dbReference>
<gene>
    <name evidence="5" type="ORF">GLOTRDRAFT_105833</name>
</gene>
<dbReference type="RefSeq" id="XP_007865991.1">
    <property type="nucleotide sequence ID" value="XM_007867800.1"/>
</dbReference>
<comment type="similarity">
    <text evidence="1">Belongs to the NmrA-type oxidoreductase family. Isoflavone reductase subfamily.</text>
</comment>
<dbReference type="PANTHER" id="PTHR47706:SF4">
    <property type="entry name" value="NMRA-LIKE DOMAIN-CONTAINING PROTEIN"/>
    <property type="match status" value="1"/>
</dbReference>
<evidence type="ECO:0000256" key="2">
    <source>
        <dbReference type="ARBA" id="ARBA00022857"/>
    </source>
</evidence>
<dbReference type="SUPFAM" id="SSF51735">
    <property type="entry name" value="NAD(P)-binding Rossmann-fold domains"/>
    <property type="match status" value="1"/>
</dbReference>
<evidence type="ECO:0000313" key="6">
    <source>
        <dbReference type="Proteomes" id="UP000030669"/>
    </source>
</evidence>
<evidence type="ECO:0000256" key="1">
    <source>
        <dbReference type="ARBA" id="ARBA00005725"/>
    </source>
</evidence>
<sequence length="294" mass="31929">MSEYKNFAVAGAGNLGRFIIEELLKLQATGKVASVSVLTRSSDSDAHADLAKQGAKFVTVDYTSASTLSSALSGVDVVISTVGGAALGEQQTALAQAAKESGVKLFVPSEFGNPTDGITSGVLGVKNALHRKLEEIKLPYALFYTGPFGDWILSPFFGWDFANGKVNILGEGNSKISFTTRRDIARFVAYVTTHLSPEQLHWKTFRIEGDRKTLNELADLYQSRTGKKLEVTHKSRADLQAAVKANPQDFISWLSLEWDEGRGIVGKDDELNNNLFPDFNPTAVIDAVLSPEQK</sequence>
<dbReference type="HOGENOM" id="CLU_044876_6_1_1"/>
<evidence type="ECO:0000256" key="3">
    <source>
        <dbReference type="ARBA" id="ARBA00023002"/>
    </source>
</evidence>
<dbReference type="AlphaFoldDB" id="S7RSJ6"/>
<dbReference type="InterPro" id="IPR008030">
    <property type="entry name" value="NmrA-like"/>
</dbReference>
<dbReference type="eggNOG" id="ENOG502S1FN">
    <property type="taxonomic scope" value="Eukaryota"/>
</dbReference>
<dbReference type="GO" id="GO:0016491">
    <property type="term" value="F:oxidoreductase activity"/>
    <property type="evidence" value="ECO:0007669"/>
    <property type="project" value="UniProtKB-KW"/>
</dbReference>
<dbReference type="Gene3D" id="3.40.50.720">
    <property type="entry name" value="NAD(P)-binding Rossmann-like Domain"/>
    <property type="match status" value="1"/>
</dbReference>
<dbReference type="KEGG" id="gtr:GLOTRDRAFT_105833"/>
<dbReference type="InterPro" id="IPR036291">
    <property type="entry name" value="NAD(P)-bd_dom_sf"/>
</dbReference>
<evidence type="ECO:0000259" key="4">
    <source>
        <dbReference type="Pfam" id="PF05368"/>
    </source>
</evidence>
<organism evidence="5 6">
    <name type="scientific">Gloeophyllum trabeum (strain ATCC 11539 / FP-39264 / Madison 617)</name>
    <name type="common">Brown rot fungus</name>
    <dbReference type="NCBI Taxonomy" id="670483"/>
    <lineage>
        <taxon>Eukaryota</taxon>
        <taxon>Fungi</taxon>
        <taxon>Dikarya</taxon>
        <taxon>Basidiomycota</taxon>
        <taxon>Agaricomycotina</taxon>
        <taxon>Agaricomycetes</taxon>
        <taxon>Gloeophyllales</taxon>
        <taxon>Gloeophyllaceae</taxon>
        <taxon>Gloeophyllum</taxon>
    </lineage>
</organism>
<reference evidence="5 6" key="1">
    <citation type="journal article" date="2012" name="Science">
        <title>The Paleozoic origin of enzymatic lignin decomposition reconstructed from 31 fungal genomes.</title>
        <authorList>
            <person name="Floudas D."/>
            <person name="Binder M."/>
            <person name="Riley R."/>
            <person name="Barry K."/>
            <person name="Blanchette R.A."/>
            <person name="Henrissat B."/>
            <person name="Martinez A.T."/>
            <person name="Otillar R."/>
            <person name="Spatafora J.W."/>
            <person name="Yadav J.S."/>
            <person name="Aerts A."/>
            <person name="Benoit I."/>
            <person name="Boyd A."/>
            <person name="Carlson A."/>
            <person name="Copeland A."/>
            <person name="Coutinho P.M."/>
            <person name="de Vries R.P."/>
            <person name="Ferreira P."/>
            <person name="Findley K."/>
            <person name="Foster B."/>
            <person name="Gaskell J."/>
            <person name="Glotzer D."/>
            <person name="Gorecki P."/>
            <person name="Heitman J."/>
            <person name="Hesse C."/>
            <person name="Hori C."/>
            <person name="Igarashi K."/>
            <person name="Jurgens J.A."/>
            <person name="Kallen N."/>
            <person name="Kersten P."/>
            <person name="Kohler A."/>
            <person name="Kuees U."/>
            <person name="Kumar T.K.A."/>
            <person name="Kuo A."/>
            <person name="LaButti K."/>
            <person name="Larrondo L.F."/>
            <person name="Lindquist E."/>
            <person name="Ling A."/>
            <person name="Lombard V."/>
            <person name="Lucas S."/>
            <person name="Lundell T."/>
            <person name="Martin R."/>
            <person name="McLaughlin D.J."/>
            <person name="Morgenstern I."/>
            <person name="Morin E."/>
            <person name="Murat C."/>
            <person name="Nagy L.G."/>
            <person name="Nolan M."/>
            <person name="Ohm R.A."/>
            <person name="Patyshakuliyeva A."/>
            <person name="Rokas A."/>
            <person name="Ruiz-Duenas F.J."/>
            <person name="Sabat G."/>
            <person name="Salamov A."/>
            <person name="Samejima M."/>
            <person name="Schmutz J."/>
            <person name="Slot J.C."/>
            <person name="St John F."/>
            <person name="Stenlid J."/>
            <person name="Sun H."/>
            <person name="Sun S."/>
            <person name="Syed K."/>
            <person name="Tsang A."/>
            <person name="Wiebenga A."/>
            <person name="Young D."/>
            <person name="Pisabarro A."/>
            <person name="Eastwood D.C."/>
            <person name="Martin F."/>
            <person name="Cullen D."/>
            <person name="Grigoriev I.V."/>
            <person name="Hibbett D.S."/>
        </authorList>
    </citation>
    <scope>NUCLEOTIDE SEQUENCE [LARGE SCALE GENOMIC DNA]</scope>
    <source>
        <strain evidence="5 6">ATCC 11539</strain>
    </source>
</reference>
<keyword evidence="2" id="KW-0521">NADP</keyword>
<dbReference type="Proteomes" id="UP000030669">
    <property type="component" value="Unassembled WGS sequence"/>
</dbReference>